<comment type="caution">
    <text evidence="2">The sequence shown here is derived from an EMBL/GenBank/DDBJ whole genome shotgun (WGS) entry which is preliminary data.</text>
</comment>
<dbReference type="Proteomes" id="UP000754644">
    <property type="component" value="Unassembled WGS sequence"/>
</dbReference>
<evidence type="ECO:0000313" key="3">
    <source>
        <dbReference type="Proteomes" id="UP000754644"/>
    </source>
</evidence>
<dbReference type="SMART" id="SM00464">
    <property type="entry name" value="LON"/>
    <property type="match status" value="1"/>
</dbReference>
<dbReference type="InterPro" id="IPR003111">
    <property type="entry name" value="Lon_prtase_N"/>
</dbReference>
<proteinExistence type="predicted"/>
<dbReference type="InterPro" id="IPR046336">
    <property type="entry name" value="Lon_prtase_N_sf"/>
</dbReference>
<name>A0A972W0R2_9GAMM</name>
<accession>A0A972W0R2</accession>
<organism evidence="2 3">
    <name type="scientific">SAR86 cluster bacterium</name>
    <dbReference type="NCBI Taxonomy" id="2030880"/>
    <lineage>
        <taxon>Bacteria</taxon>
        <taxon>Pseudomonadati</taxon>
        <taxon>Pseudomonadota</taxon>
        <taxon>Gammaproteobacteria</taxon>
        <taxon>SAR86 cluster</taxon>
    </lineage>
</organism>
<dbReference type="EMBL" id="JABMOJ010000409">
    <property type="protein sequence ID" value="NQV65845.1"/>
    <property type="molecule type" value="Genomic_DNA"/>
</dbReference>
<evidence type="ECO:0000313" key="2">
    <source>
        <dbReference type="EMBL" id="NQV65845.1"/>
    </source>
</evidence>
<dbReference type="Pfam" id="PF02190">
    <property type="entry name" value="LON_substr_bdg"/>
    <property type="match status" value="1"/>
</dbReference>
<dbReference type="PROSITE" id="PS51787">
    <property type="entry name" value="LON_N"/>
    <property type="match status" value="1"/>
</dbReference>
<dbReference type="PANTHER" id="PTHR46732:SF8">
    <property type="entry name" value="ATP-DEPENDENT PROTEASE LA (LON) DOMAIN PROTEIN"/>
    <property type="match status" value="1"/>
</dbReference>
<dbReference type="AlphaFoldDB" id="A0A972W0R2"/>
<feature type="domain" description="Lon N-terminal" evidence="1">
    <location>
        <begin position="1"/>
        <end position="196"/>
    </location>
</feature>
<dbReference type="Gene3D" id="2.30.130.40">
    <property type="entry name" value="LON domain-like"/>
    <property type="match status" value="1"/>
</dbReference>
<reference evidence="2" key="1">
    <citation type="submission" date="2020-05" db="EMBL/GenBank/DDBJ databases">
        <title>Sulfur intermediates as new biogeochemical hubs in an aquatic model microbial ecosystem.</title>
        <authorList>
            <person name="Vigneron A."/>
        </authorList>
    </citation>
    <scope>NUCLEOTIDE SEQUENCE</scope>
    <source>
        <strain evidence="2">Bin.250</strain>
    </source>
</reference>
<protein>
    <submittedName>
        <fullName evidence="2">LON peptidase substrate-binding domain-containing protein</fullName>
    </submittedName>
</protein>
<gene>
    <name evidence="2" type="ORF">HQ497_10830</name>
</gene>
<sequence>MAEIPLFPLPLVLFPGGRLPLQIIETRYLDMLTACMRSDSGFGVVMIREGQPMLNHRDEQLPSIAYTGTLATLVDFDQGKTGALDILVEGTRKFVIRDQYEQTDRLMMAQVEFLPSEASAVVPEDKQHLVSLLESLLEHEAVQNLNLIVDFLDATDVGGRLTELLPLPNLFKQRMLEMKNPIARLADLETLITRMQESQS</sequence>
<dbReference type="PANTHER" id="PTHR46732">
    <property type="entry name" value="ATP-DEPENDENT PROTEASE LA (LON) DOMAIN PROTEIN"/>
    <property type="match status" value="1"/>
</dbReference>
<dbReference type="SUPFAM" id="SSF88697">
    <property type="entry name" value="PUA domain-like"/>
    <property type="match status" value="1"/>
</dbReference>
<evidence type="ECO:0000259" key="1">
    <source>
        <dbReference type="PROSITE" id="PS51787"/>
    </source>
</evidence>
<dbReference type="InterPro" id="IPR015947">
    <property type="entry name" value="PUA-like_sf"/>
</dbReference>
<dbReference type="Gene3D" id="1.10.4060.10">
    <property type="entry name" value="BPP1347 like domain"/>
    <property type="match status" value="1"/>
</dbReference>